<feature type="coiled-coil region" evidence="1">
    <location>
        <begin position="23"/>
        <end position="50"/>
    </location>
</feature>
<keyword evidence="3" id="KW-1185">Reference proteome</keyword>
<dbReference type="AlphaFoldDB" id="A0A2P7SE89"/>
<evidence type="ECO:0000313" key="3">
    <source>
        <dbReference type="Proteomes" id="UP000240653"/>
    </source>
</evidence>
<organism evidence="2 3">
    <name type="scientific">Pseudaminobacter soli</name>
    <name type="common">ex Li et al. 2025</name>
    <dbReference type="NCBI Taxonomy" id="1295366"/>
    <lineage>
        <taxon>Bacteria</taxon>
        <taxon>Pseudomonadati</taxon>
        <taxon>Pseudomonadota</taxon>
        <taxon>Alphaproteobacteria</taxon>
        <taxon>Hyphomicrobiales</taxon>
        <taxon>Phyllobacteriaceae</taxon>
        <taxon>Pseudaminobacter</taxon>
    </lineage>
</organism>
<dbReference type="Proteomes" id="UP000240653">
    <property type="component" value="Unassembled WGS sequence"/>
</dbReference>
<evidence type="ECO:0000256" key="1">
    <source>
        <dbReference type="SAM" id="Coils"/>
    </source>
</evidence>
<protein>
    <submittedName>
        <fullName evidence="2">Uncharacterized protein</fullName>
    </submittedName>
</protein>
<name>A0A2P7SE89_9HYPH</name>
<reference evidence="2 3" key="1">
    <citation type="submission" date="2018-03" db="EMBL/GenBank/DDBJ databases">
        <title>The draft genome of Mesorhizobium soli JCM 19897.</title>
        <authorList>
            <person name="Li L."/>
            <person name="Liu L."/>
            <person name="Liang L."/>
            <person name="Wang T."/>
            <person name="Zhang X."/>
        </authorList>
    </citation>
    <scope>NUCLEOTIDE SEQUENCE [LARGE SCALE GENOMIC DNA]</scope>
    <source>
        <strain evidence="2 3">JCM 19897</strain>
    </source>
</reference>
<proteinExistence type="predicted"/>
<comment type="caution">
    <text evidence="2">The sequence shown here is derived from an EMBL/GenBank/DDBJ whole genome shotgun (WGS) entry which is preliminary data.</text>
</comment>
<accession>A0A2P7SE89</accession>
<dbReference type="EMBL" id="PXYL01000005">
    <property type="protein sequence ID" value="PSJ60790.1"/>
    <property type="molecule type" value="Genomic_DNA"/>
</dbReference>
<evidence type="ECO:0000313" key="2">
    <source>
        <dbReference type="EMBL" id="PSJ60790.1"/>
    </source>
</evidence>
<keyword evidence="1" id="KW-0175">Coiled coil</keyword>
<sequence length="94" mass="10435">MTVTPIEKSEEQIAKDKEAVARMIGAKTAMEAAQRRIELLEQTLKSVQSRCDCVSKSFGEAAHFNVYHPQAGTWAVRSAKDIFRDINNAINAVL</sequence>
<gene>
    <name evidence="2" type="ORF">C7I85_12165</name>
</gene>